<evidence type="ECO:0000313" key="1">
    <source>
        <dbReference type="EMBL" id="APU01452.1"/>
    </source>
</evidence>
<reference evidence="1 2" key="1">
    <citation type="journal article" date="2017" name="Sci. Rep.">
        <title>Characterization and diversity of phages infecting Aeromonas salmonicida subsp. salmonicida.</title>
        <authorList>
            <person name="Vincent A.T."/>
            <person name="Paquet V.E."/>
            <person name="Bernatchez A."/>
            <person name="Tremblay D.M."/>
            <person name="Moineau S."/>
            <person name="Charette S.J."/>
        </authorList>
    </citation>
    <scope>NUCLEOTIDE SEQUENCE [LARGE SCALE GENOMIC DNA]</scope>
</reference>
<proteinExistence type="predicted"/>
<keyword evidence="1" id="KW-0238">DNA-binding</keyword>
<name>A0A219YBX7_9CAUD</name>
<dbReference type="Pfam" id="PF11056">
    <property type="entry name" value="UvsY"/>
    <property type="match status" value="1"/>
</dbReference>
<dbReference type="Proteomes" id="UP000225215">
    <property type="component" value="Segment"/>
</dbReference>
<dbReference type="GO" id="GO:0003677">
    <property type="term" value="F:DNA binding"/>
    <property type="evidence" value="ECO:0007669"/>
    <property type="project" value="UniProtKB-KW"/>
</dbReference>
<accession>A0A219YBX7</accession>
<dbReference type="InterPro" id="IPR021289">
    <property type="entry name" value="UvsY"/>
</dbReference>
<evidence type="ECO:0000313" key="2">
    <source>
        <dbReference type="Proteomes" id="UP000225215"/>
    </source>
</evidence>
<sequence>MSHSLESLQEELDKDLIIDRTNIQSAAVSNPVIYGKWIKYKADLCRQRIGLEAERLTVTRDSLMHNTGRGDDVCMFEFSSTELKVIIPAEDEVMKCNKKVDYIDVMIKFCDGAIESVRQRGFSIRAIIDHQALMAGIK</sequence>
<protein>
    <submittedName>
        <fullName evidence="1">Single stranded DNA-binding protein</fullName>
    </submittedName>
</protein>
<dbReference type="EMBL" id="KY290955">
    <property type="protein sequence ID" value="APU01452.1"/>
    <property type="molecule type" value="Genomic_DNA"/>
</dbReference>
<organism evidence="1 2">
    <name type="scientific">Aeromonas phage 65.2</name>
    <dbReference type="NCBI Taxonomy" id="1932896"/>
    <lineage>
        <taxon>Viruses</taxon>
        <taxon>Duplodnaviria</taxon>
        <taxon>Heunggongvirae</taxon>
        <taxon>Uroviricota</taxon>
        <taxon>Caudoviricetes</taxon>
        <taxon>Pantevenvirales</taxon>
        <taxon>Straboviridae</taxon>
        <taxon>Emmerichvirinae</taxon>
        <taxon>Ishigurovirus</taxon>
        <taxon>Ishigurovirus osborne</taxon>
    </lineage>
</organism>